<dbReference type="GO" id="GO:0003677">
    <property type="term" value="F:DNA binding"/>
    <property type="evidence" value="ECO:0007669"/>
    <property type="project" value="InterPro"/>
</dbReference>
<evidence type="ECO:0000256" key="3">
    <source>
        <dbReference type="ARBA" id="ARBA00022833"/>
    </source>
</evidence>
<dbReference type="PANTHER" id="PTHR31251:SF108">
    <property type="entry name" value="SQUAMOSA PROMOTER-BINDING-LIKE PROTEIN 7"/>
    <property type="match status" value="1"/>
</dbReference>
<dbReference type="Gene3D" id="4.10.1100.10">
    <property type="entry name" value="Transcription factor, SBP-box domain"/>
    <property type="match status" value="1"/>
</dbReference>
<keyword evidence="8" id="KW-1185">Reference proteome</keyword>
<sequence>MEKSIPLSPNSNSRVRVSDMEIPHITDESSTLWEWDSLLDFALDDHLNISWDSGNQTAAEPVSLPASEIGSEPSNQGSSDGSDRVRKRDPRLTCSNFLAGRIPCACPELDEKEEEEEGEGEAKKRARTVTARTARCQVPGCEADIRELKGYHRRHRVCLSCANASEVLIDGQCKRYCQQCGKFHILLDFDEGKRSCRRKLERHNNRRRRKAIDFRGAVEKEPQGGLPAEGVSCDAEAEKDSLCVSNQIMGREALLESEDGHASPLCSAPNSQNIQSDSVVSFVASGEAQMEGGKDNSKYSISSSFCDNKSAYSSMCPTGRISFKLYDWNPAEFPRRLRHQIFKWLSSMPVELEGYIRPGCTILTVFIAMPCFMWEKVMDLLNASHDFCEVFSPEVLDLTEDDLIEKFAIGVSMVTSLLLAISYPTLAAAPHMFINAHKNVLAVAVATEYSFPQADKVKEYLEDPTLKRLLENRTDPQQMNCCKPVGKQPTASLQHNRNKRLLQFLHSGTCAAEHGTNGPLKAKLPPQDIQHSTEDDELEAPVLSKDAASYVHDFVSAPECMLSGRGSILVDVNNMIFRILKDGTSVMNVKVEVRAPRLHYVHPTCFEAGKPMEFVACGSNLLQSKFRFLVSFAGKYLAYDSCVAIPHGKTESYIANSCDHQIYKIYIPHTEPKLFGPAFIEVENEAGLSNFIPVLFGDKEICSEINIVQQRFDEFLCSKRSLFAVNDSHSDLCEVSVSRQTAFSELLLDIAWLLKEPRLENIQTLLTSRQFQRFNWLLNFLVQNEYITILEKILESLKFVMDKVELHSPINRTDDADMRLFQKYINHAREVVCQRLQQSGGLVLQSGNSVPEGDCFSQSCTKNDELFVVPSTNQDMEMREEAKLGAMVTSDFSDSSETVPLVYEEVVMNVNLVKVPPRKSCGRLLSNTITGSRLVLIGVTVALCFGICAVLLHPHQIGEFVVTVHRCLFDKS</sequence>
<evidence type="ECO:0000313" key="7">
    <source>
        <dbReference type="EMBL" id="KAF8401584.1"/>
    </source>
</evidence>
<dbReference type="Proteomes" id="UP000655225">
    <property type="component" value="Unassembled WGS sequence"/>
</dbReference>
<dbReference type="PANTHER" id="PTHR31251">
    <property type="entry name" value="SQUAMOSA PROMOTER-BINDING-LIKE PROTEIN 4"/>
    <property type="match status" value="1"/>
</dbReference>
<evidence type="ECO:0000256" key="5">
    <source>
        <dbReference type="SAM" id="MobiDB-lite"/>
    </source>
</evidence>
<keyword evidence="1" id="KW-0479">Metal-binding</keyword>
<evidence type="ECO:0000313" key="8">
    <source>
        <dbReference type="Proteomes" id="UP000655225"/>
    </source>
</evidence>
<dbReference type="InterPro" id="IPR004333">
    <property type="entry name" value="SBP_dom"/>
</dbReference>
<dbReference type="GO" id="GO:0008270">
    <property type="term" value="F:zinc ion binding"/>
    <property type="evidence" value="ECO:0007669"/>
    <property type="project" value="UniProtKB-KW"/>
</dbReference>
<feature type="domain" description="SBP-type" evidence="6">
    <location>
        <begin position="133"/>
        <end position="210"/>
    </location>
</feature>
<dbReference type="SUPFAM" id="SSF103612">
    <property type="entry name" value="SBT domain"/>
    <property type="match status" value="1"/>
</dbReference>
<dbReference type="InterPro" id="IPR036893">
    <property type="entry name" value="SBP_sf"/>
</dbReference>
<feature type="region of interest" description="Disordered" evidence="5">
    <location>
        <begin position="57"/>
        <end position="88"/>
    </location>
</feature>
<dbReference type="OrthoDB" id="514967at2759"/>
<dbReference type="OMA" id="WQSEELS"/>
<organism evidence="7 8">
    <name type="scientific">Tetracentron sinense</name>
    <name type="common">Spur-leaf</name>
    <dbReference type="NCBI Taxonomy" id="13715"/>
    <lineage>
        <taxon>Eukaryota</taxon>
        <taxon>Viridiplantae</taxon>
        <taxon>Streptophyta</taxon>
        <taxon>Embryophyta</taxon>
        <taxon>Tracheophyta</taxon>
        <taxon>Spermatophyta</taxon>
        <taxon>Magnoliopsida</taxon>
        <taxon>Trochodendrales</taxon>
        <taxon>Trochodendraceae</taxon>
        <taxon>Tetracentron</taxon>
    </lineage>
</organism>
<evidence type="ECO:0000256" key="1">
    <source>
        <dbReference type="ARBA" id="ARBA00022723"/>
    </source>
</evidence>
<keyword evidence="2 4" id="KW-0863">Zinc-finger</keyword>
<reference evidence="7 8" key="1">
    <citation type="submission" date="2020-04" db="EMBL/GenBank/DDBJ databases">
        <title>Plant Genome Project.</title>
        <authorList>
            <person name="Zhang R.-G."/>
        </authorList>
    </citation>
    <scope>NUCLEOTIDE SEQUENCE [LARGE SCALE GENOMIC DNA]</scope>
    <source>
        <strain evidence="7">YNK0</strain>
        <tissue evidence="7">Leaf</tissue>
    </source>
</reference>
<evidence type="ECO:0000256" key="2">
    <source>
        <dbReference type="ARBA" id="ARBA00022771"/>
    </source>
</evidence>
<dbReference type="EMBL" id="JABCRI010000008">
    <property type="protein sequence ID" value="KAF8401584.1"/>
    <property type="molecule type" value="Genomic_DNA"/>
</dbReference>
<evidence type="ECO:0000259" key="6">
    <source>
        <dbReference type="PROSITE" id="PS51141"/>
    </source>
</evidence>
<dbReference type="GO" id="GO:0005634">
    <property type="term" value="C:nucleus"/>
    <property type="evidence" value="ECO:0007669"/>
    <property type="project" value="InterPro"/>
</dbReference>
<name>A0A835DIR7_TETSI</name>
<dbReference type="Pfam" id="PF26102">
    <property type="entry name" value="Ig_SPL7"/>
    <property type="match status" value="1"/>
</dbReference>
<dbReference type="InterPro" id="IPR044817">
    <property type="entry name" value="SBP-like"/>
</dbReference>
<dbReference type="AlphaFoldDB" id="A0A835DIR7"/>
<accession>A0A835DIR7</accession>
<protein>
    <recommendedName>
        <fullName evidence="6">SBP-type domain-containing protein</fullName>
    </recommendedName>
</protein>
<proteinExistence type="predicted"/>
<keyword evidence="3" id="KW-0862">Zinc</keyword>
<dbReference type="PROSITE" id="PS51141">
    <property type="entry name" value="ZF_SBP"/>
    <property type="match status" value="1"/>
</dbReference>
<evidence type="ECO:0000256" key="4">
    <source>
        <dbReference type="PROSITE-ProRule" id="PRU00470"/>
    </source>
</evidence>
<comment type="caution">
    <text evidence="7">The sequence shown here is derived from an EMBL/GenBank/DDBJ whole genome shotgun (WGS) entry which is preliminary data.</text>
</comment>
<gene>
    <name evidence="7" type="ORF">HHK36_012529</name>
</gene>
<dbReference type="Pfam" id="PF03110">
    <property type="entry name" value="SBP"/>
    <property type="match status" value="1"/>
</dbReference>